<dbReference type="SUPFAM" id="SSF52949">
    <property type="entry name" value="Macro domain-like"/>
    <property type="match status" value="1"/>
</dbReference>
<dbReference type="EC" id="3.5.1.-" evidence="2"/>
<evidence type="ECO:0000259" key="1">
    <source>
        <dbReference type="PROSITE" id="PS51154"/>
    </source>
</evidence>
<sequence length="324" mass="35886">MPFFLIKGDITTLSTDAIVNAANTELKMGSGVCGSIFKAAGREQMENACSALGPIQTGEAVITPAFNLKARYVIHTAGPVYRDGKSGEEAELRACYTNSLALAKQHRCKSVAFPLISSGIYGYPKEKAVKVATDAIRSFLKDSDIQVSLVLFDRTQIHTPLLNEVHKYLDAAYDPSQARSLLDEELQALHHVFEPVTGAPMQDGLQAMLQNLDEPFSDTLLRMIREQGKSEVEVYKRANLDRKHFSKIRSGNGYLPSKKTILALTLALELDIQDTAWLLERAGYALSPASKFDVIVEYFIKEQIYDIFAINEVLFSYDQPLLGS</sequence>
<dbReference type="Gene3D" id="3.40.220.10">
    <property type="entry name" value="Leucine Aminopeptidase, subunit E, domain 1"/>
    <property type="match status" value="1"/>
</dbReference>
<dbReference type="InterPro" id="IPR002589">
    <property type="entry name" value="Macro_dom"/>
</dbReference>
<dbReference type="PANTHER" id="PTHR11106">
    <property type="entry name" value="GANGLIOSIDE INDUCED DIFFERENTIATION ASSOCIATED PROTEIN 2-RELATED"/>
    <property type="match status" value="1"/>
</dbReference>
<keyword evidence="2" id="KW-0378">Hydrolase</keyword>
<protein>
    <submittedName>
        <fullName evidence="2">O-acetyl-ADP-ribose deacetylase</fullName>
        <ecNumber evidence="2">3.5.1.-</ecNumber>
    </submittedName>
</protein>
<dbReference type="Pfam" id="PF01661">
    <property type="entry name" value="Macro"/>
    <property type="match status" value="1"/>
</dbReference>
<dbReference type="EMBL" id="VSSQ01000758">
    <property type="protein sequence ID" value="MPM00871.1"/>
    <property type="molecule type" value="Genomic_DNA"/>
</dbReference>
<dbReference type="GO" id="GO:0016787">
    <property type="term" value="F:hydrolase activity"/>
    <property type="evidence" value="ECO:0007669"/>
    <property type="project" value="UniProtKB-KW"/>
</dbReference>
<dbReference type="PROSITE" id="PS51154">
    <property type="entry name" value="MACRO"/>
    <property type="match status" value="1"/>
</dbReference>
<dbReference type="SMART" id="SM00506">
    <property type="entry name" value="A1pp"/>
    <property type="match status" value="1"/>
</dbReference>
<evidence type="ECO:0000313" key="2">
    <source>
        <dbReference type="EMBL" id="MPM00871.1"/>
    </source>
</evidence>
<dbReference type="InterPro" id="IPR043472">
    <property type="entry name" value="Macro_dom-like"/>
</dbReference>
<organism evidence="2">
    <name type="scientific">bioreactor metagenome</name>
    <dbReference type="NCBI Taxonomy" id="1076179"/>
    <lineage>
        <taxon>unclassified sequences</taxon>
        <taxon>metagenomes</taxon>
        <taxon>ecological metagenomes</taxon>
    </lineage>
</organism>
<comment type="caution">
    <text evidence="2">The sequence shown here is derived from an EMBL/GenBank/DDBJ whole genome shotgun (WGS) entry which is preliminary data.</text>
</comment>
<reference evidence="2" key="1">
    <citation type="submission" date="2019-08" db="EMBL/GenBank/DDBJ databases">
        <authorList>
            <person name="Kucharzyk K."/>
            <person name="Murdoch R.W."/>
            <person name="Higgins S."/>
            <person name="Loffler F."/>
        </authorList>
    </citation>
    <scope>NUCLEOTIDE SEQUENCE</scope>
</reference>
<name>A0A644WBK7_9ZZZZ</name>
<dbReference type="AlphaFoldDB" id="A0A644WBK7"/>
<dbReference type="CDD" id="cd02908">
    <property type="entry name" value="Macro_OAADPr_deacetylase"/>
    <property type="match status" value="1"/>
</dbReference>
<feature type="domain" description="Macro" evidence="1">
    <location>
        <begin position="1"/>
        <end position="166"/>
    </location>
</feature>
<gene>
    <name evidence="2" type="primary">ymdB_13</name>
    <name evidence="2" type="ORF">SDC9_47104</name>
</gene>
<accession>A0A644WBK7</accession>
<proteinExistence type="predicted"/>
<dbReference type="PANTHER" id="PTHR11106:SF27">
    <property type="entry name" value="MACRO DOMAIN-CONTAINING PROTEIN"/>
    <property type="match status" value="1"/>
</dbReference>